<dbReference type="Pfam" id="PF20975">
    <property type="entry name" value="DGCcoil"/>
    <property type="match status" value="1"/>
</dbReference>
<dbReference type="RefSeq" id="WP_379907259.1">
    <property type="nucleotide sequence ID" value="NZ_JBHSWE010000001.1"/>
</dbReference>
<keyword evidence="3" id="KW-0175">Coiled coil</keyword>
<dbReference type="InterPro" id="IPR000160">
    <property type="entry name" value="GGDEF_dom"/>
</dbReference>
<dbReference type="InterPro" id="IPR029787">
    <property type="entry name" value="Nucleotide_cyclase"/>
</dbReference>
<keyword evidence="5" id="KW-0808">Transferase</keyword>
<evidence type="ECO:0000259" key="4">
    <source>
        <dbReference type="PROSITE" id="PS50887"/>
    </source>
</evidence>
<dbReference type="Pfam" id="PF00990">
    <property type="entry name" value="GGDEF"/>
    <property type="match status" value="1"/>
</dbReference>
<organism evidence="5 6">
    <name type="scientific">Marinobacterium aestuariivivens</name>
    <dbReference type="NCBI Taxonomy" id="1698799"/>
    <lineage>
        <taxon>Bacteria</taxon>
        <taxon>Pseudomonadati</taxon>
        <taxon>Pseudomonadota</taxon>
        <taxon>Gammaproteobacteria</taxon>
        <taxon>Oceanospirillales</taxon>
        <taxon>Oceanospirillaceae</taxon>
        <taxon>Marinobacterium</taxon>
    </lineage>
</organism>
<dbReference type="Proteomes" id="UP001596422">
    <property type="component" value="Unassembled WGS sequence"/>
</dbReference>
<comment type="catalytic activity">
    <reaction evidence="2">
        <text>2 GTP = 3',3'-c-di-GMP + 2 diphosphate</text>
        <dbReference type="Rhea" id="RHEA:24898"/>
        <dbReference type="ChEBI" id="CHEBI:33019"/>
        <dbReference type="ChEBI" id="CHEBI:37565"/>
        <dbReference type="ChEBI" id="CHEBI:58805"/>
        <dbReference type="EC" id="2.7.7.65"/>
    </reaction>
</comment>
<reference evidence="6" key="1">
    <citation type="journal article" date="2019" name="Int. J. Syst. Evol. Microbiol.">
        <title>The Global Catalogue of Microorganisms (GCM) 10K type strain sequencing project: providing services to taxonomists for standard genome sequencing and annotation.</title>
        <authorList>
            <consortium name="The Broad Institute Genomics Platform"/>
            <consortium name="The Broad Institute Genome Sequencing Center for Infectious Disease"/>
            <person name="Wu L."/>
            <person name="Ma J."/>
        </authorList>
    </citation>
    <scope>NUCLEOTIDE SEQUENCE [LARGE SCALE GENOMIC DNA]</scope>
    <source>
        <strain evidence="6">NBRC 111756</strain>
    </source>
</reference>
<protein>
    <recommendedName>
        <fullName evidence="1">diguanylate cyclase</fullName>
        <ecNumber evidence="1">2.7.7.65</ecNumber>
    </recommendedName>
</protein>
<dbReference type="PROSITE" id="PS50887">
    <property type="entry name" value="GGDEF"/>
    <property type="match status" value="1"/>
</dbReference>
<dbReference type="PANTHER" id="PTHR45138">
    <property type="entry name" value="REGULATORY COMPONENTS OF SENSORY TRANSDUCTION SYSTEM"/>
    <property type="match status" value="1"/>
</dbReference>
<dbReference type="InterPro" id="IPR048516">
    <property type="entry name" value="DGCcoil"/>
</dbReference>
<comment type="caution">
    <text evidence="5">The sequence shown here is derived from an EMBL/GenBank/DDBJ whole genome shotgun (WGS) entry which is preliminary data.</text>
</comment>
<dbReference type="CDD" id="cd01949">
    <property type="entry name" value="GGDEF"/>
    <property type="match status" value="1"/>
</dbReference>
<sequence>MLSETERWRQKYFDQLATTEQEETSLRNRMRTLERLLFRVTAAVQGVDSELDCELLELHALLQQEGTDLVVLDTLVKQVEQSVQGLDRRRQRDTETVLGTLCSLVDQLLGCELPESHKAALVDLGNRLQQRVAGLQRYPVLLAEYGRLQAQALQQIAPPPPTARKAGFLDRFFSRVALDSPEHYGYTAGDLAATDPEPTAIVDQLSASLRSLVEQLPLPGAMHAELSQLKSRLDAGADSEALLDVFDAVVDLVLSALGRGQQEFELFLQSLDERLNGIQQVLDRSQANHSSSRNNNAELQHAVRRHVTNLQASMQAGPDVESLMSTVNSNLDSILDSLDRFMQKEAEREQSADAQLGELQQRLSQMEEDSRELQQQVIREQQRALTDALTGLPNRVAYEQRAQLELQRWDRNRCPLTVAVLDIDKLKAINDEYGHLAGDKVIQLISKEVASLLGEADFIARYGGEEFVILLPEKDLAAAAQALEKVQEQVARLPFHFRNQRVRITVSIGLCEMYQGRSWWMCSTKPIRPCTRPSTMAATG</sequence>
<dbReference type="PANTHER" id="PTHR45138:SF9">
    <property type="entry name" value="DIGUANYLATE CYCLASE DGCM-RELATED"/>
    <property type="match status" value="1"/>
</dbReference>
<dbReference type="EMBL" id="JBHSWE010000001">
    <property type="protein sequence ID" value="MFC6668722.1"/>
    <property type="molecule type" value="Genomic_DNA"/>
</dbReference>
<dbReference type="GO" id="GO:0052621">
    <property type="term" value="F:diguanylate cyclase activity"/>
    <property type="evidence" value="ECO:0007669"/>
    <property type="project" value="UniProtKB-EC"/>
</dbReference>
<evidence type="ECO:0000256" key="1">
    <source>
        <dbReference type="ARBA" id="ARBA00012528"/>
    </source>
</evidence>
<evidence type="ECO:0000313" key="6">
    <source>
        <dbReference type="Proteomes" id="UP001596422"/>
    </source>
</evidence>
<dbReference type="SMART" id="SM00267">
    <property type="entry name" value="GGDEF"/>
    <property type="match status" value="1"/>
</dbReference>
<proteinExistence type="predicted"/>
<feature type="coiled-coil region" evidence="3">
    <location>
        <begin position="342"/>
        <end position="383"/>
    </location>
</feature>
<evidence type="ECO:0000313" key="5">
    <source>
        <dbReference type="EMBL" id="MFC6668722.1"/>
    </source>
</evidence>
<dbReference type="InterPro" id="IPR043128">
    <property type="entry name" value="Rev_trsase/Diguanyl_cyclase"/>
</dbReference>
<feature type="domain" description="GGDEF" evidence="4">
    <location>
        <begin position="414"/>
        <end position="540"/>
    </location>
</feature>
<dbReference type="InterPro" id="IPR050469">
    <property type="entry name" value="Diguanylate_Cyclase"/>
</dbReference>
<evidence type="ECO:0000256" key="3">
    <source>
        <dbReference type="SAM" id="Coils"/>
    </source>
</evidence>
<dbReference type="NCBIfam" id="TIGR00254">
    <property type="entry name" value="GGDEF"/>
    <property type="match status" value="1"/>
</dbReference>
<accession>A0ABW1ZSJ3</accession>
<dbReference type="Gene3D" id="3.30.70.270">
    <property type="match status" value="1"/>
</dbReference>
<keyword evidence="6" id="KW-1185">Reference proteome</keyword>
<name>A0ABW1ZSJ3_9GAMM</name>
<evidence type="ECO:0000256" key="2">
    <source>
        <dbReference type="ARBA" id="ARBA00034247"/>
    </source>
</evidence>
<keyword evidence="5" id="KW-0548">Nucleotidyltransferase</keyword>
<dbReference type="EC" id="2.7.7.65" evidence="1"/>
<dbReference type="SUPFAM" id="SSF55073">
    <property type="entry name" value="Nucleotide cyclase"/>
    <property type="match status" value="1"/>
</dbReference>
<gene>
    <name evidence="5" type="ORF">ACFQDL_00285</name>
</gene>